<keyword evidence="2" id="KW-1185">Reference proteome</keyword>
<dbReference type="GeneID" id="31367497"/>
<evidence type="ECO:0000313" key="2">
    <source>
        <dbReference type="Proteomes" id="UP000001396"/>
    </source>
</evidence>
<dbReference type="AlphaFoldDB" id="D3BV57"/>
<comment type="caution">
    <text evidence="1">The sequence shown here is derived from an EMBL/GenBank/DDBJ whole genome shotgun (WGS) entry which is preliminary data.</text>
</comment>
<protein>
    <submittedName>
        <fullName evidence="1">Uncharacterized protein</fullName>
    </submittedName>
</protein>
<accession>D3BV57</accession>
<reference evidence="1 2" key="1">
    <citation type="journal article" date="2011" name="Genome Res.">
        <title>Phylogeny-wide analysis of social amoeba genomes highlights ancient origins for complex intercellular communication.</title>
        <authorList>
            <person name="Heidel A.J."/>
            <person name="Lawal H.M."/>
            <person name="Felder M."/>
            <person name="Schilde C."/>
            <person name="Helps N.R."/>
            <person name="Tunggal B."/>
            <person name="Rivero F."/>
            <person name="John U."/>
            <person name="Schleicher M."/>
            <person name="Eichinger L."/>
            <person name="Platzer M."/>
            <person name="Noegel A.A."/>
            <person name="Schaap P."/>
            <person name="Gloeckner G."/>
        </authorList>
    </citation>
    <scope>NUCLEOTIDE SEQUENCE [LARGE SCALE GENOMIC DNA]</scope>
    <source>
        <strain evidence="2">ATCC 26659 / Pp 5 / PN500</strain>
    </source>
</reference>
<dbReference type="InParanoid" id="D3BV57"/>
<organism evidence="1 2">
    <name type="scientific">Heterostelium pallidum (strain ATCC 26659 / Pp 5 / PN500)</name>
    <name type="common">Cellular slime mold</name>
    <name type="synonym">Polysphondylium pallidum</name>
    <dbReference type="NCBI Taxonomy" id="670386"/>
    <lineage>
        <taxon>Eukaryota</taxon>
        <taxon>Amoebozoa</taxon>
        <taxon>Evosea</taxon>
        <taxon>Eumycetozoa</taxon>
        <taxon>Dictyostelia</taxon>
        <taxon>Acytosteliales</taxon>
        <taxon>Acytosteliaceae</taxon>
        <taxon>Heterostelium</taxon>
    </lineage>
</organism>
<proteinExistence type="predicted"/>
<dbReference type="Proteomes" id="UP000001396">
    <property type="component" value="Unassembled WGS sequence"/>
</dbReference>
<dbReference type="RefSeq" id="XP_020427129.1">
    <property type="nucleotide sequence ID" value="XM_020582775.1"/>
</dbReference>
<evidence type="ECO:0000313" key="1">
    <source>
        <dbReference type="EMBL" id="EFA74995.1"/>
    </source>
</evidence>
<gene>
    <name evidence="1" type="ORF">PPL_12029</name>
</gene>
<dbReference type="EMBL" id="ADBJ01000060">
    <property type="protein sequence ID" value="EFA74995.1"/>
    <property type="molecule type" value="Genomic_DNA"/>
</dbReference>
<sequence length="115" mass="13839">MIIQIIVLYLIDEVDHQLQEDKTKFRKKFYFNKKKYVYSLILTKVNNNTDTIYTIEYCISCCLISELNILKNKKRTIELNFYSCIGNDLIYYNFFNIRSIFLFVVDFGKEPVEAF</sequence>
<name>D3BV57_HETP5</name>